<dbReference type="GO" id="GO:0051537">
    <property type="term" value="F:2 iron, 2 sulfur cluster binding"/>
    <property type="evidence" value="ECO:0007669"/>
    <property type="project" value="UniProtKB-KW"/>
</dbReference>
<sequence>MNMLATQEPRLRDFWYCLFPMHELSDAPRAFRLLGQDIVVWRDEDGRPHAVIDRCPHRSARLSGGTVEEGRIVCPYHGWAFRGDGRCVSVPQSVTNAGPQFGVKALHCTERYGQVWVCPGEPAFDLPHVPHFEKPGYRQIFEFSEDWACSAQRIIENEFDTAHFSFVHKGSFGDSDPAPARTDITETETGFVAELHFAVRNPEDMRDALQMHDDNTVRNVISRFIMPFYQIAEINYPNGLTNVLVTWLTPVDDGTTRFNQFVMRNDREEDVPASQVRAFDRRITSEDRQVLELTDPMVPLDTSEGVEIHMASDKPGLIMRRRMREFLHGGKKA</sequence>
<dbReference type="SUPFAM" id="SSF50022">
    <property type="entry name" value="ISP domain"/>
    <property type="match status" value="1"/>
</dbReference>
<dbReference type="GO" id="GO:0046872">
    <property type="term" value="F:metal ion binding"/>
    <property type="evidence" value="ECO:0007669"/>
    <property type="project" value="UniProtKB-KW"/>
</dbReference>
<dbReference type="SUPFAM" id="SSF55961">
    <property type="entry name" value="Bet v1-like"/>
    <property type="match status" value="1"/>
</dbReference>
<evidence type="ECO:0000256" key="2">
    <source>
        <dbReference type="ARBA" id="ARBA00022723"/>
    </source>
</evidence>
<dbReference type="InterPro" id="IPR050584">
    <property type="entry name" value="Cholesterol_7-desaturase"/>
</dbReference>
<keyword evidence="7" id="KW-0223">Dioxygenase</keyword>
<dbReference type="Proteomes" id="UP000502533">
    <property type="component" value="Chromosome"/>
</dbReference>
<dbReference type="KEGG" id="kre:GWK63_15550"/>
<dbReference type="Pfam" id="PF00355">
    <property type="entry name" value="Rieske"/>
    <property type="match status" value="1"/>
</dbReference>
<evidence type="ECO:0000313" key="8">
    <source>
        <dbReference type="Proteomes" id="UP000502533"/>
    </source>
</evidence>
<evidence type="ECO:0000313" key="7">
    <source>
        <dbReference type="EMBL" id="QIP36678.1"/>
    </source>
</evidence>
<dbReference type="PANTHER" id="PTHR21266:SF60">
    <property type="entry name" value="3-KETOSTEROID-9-ALPHA-MONOOXYGENASE, OXYGENASE COMPONENT"/>
    <property type="match status" value="1"/>
</dbReference>
<keyword evidence="2" id="KW-0479">Metal-binding</keyword>
<keyword evidence="3" id="KW-0560">Oxidoreductase</keyword>
<evidence type="ECO:0000259" key="6">
    <source>
        <dbReference type="PROSITE" id="PS51296"/>
    </source>
</evidence>
<evidence type="ECO:0000256" key="4">
    <source>
        <dbReference type="ARBA" id="ARBA00023004"/>
    </source>
</evidence>
<evidence type="ECO:0000256" key="3">
    <source>
        <dbReference type="ARBA" id="ARBA00023002"/>
    </source>
</evidence>
<dbReference type="PROSITE" id="PS51296">
    <property type="entry name" value="RIESKE"/>
    <property type="match status" value="1"/>
</dbReference>
<dbReference type="Gene3D" id="2.102.10.10">
    <property type="entry name" value="Rieske [2Fe-2S] iron-sulphur domain"/>
    <property type="match status" value="1"/>
</dbReference>
<dbReference type="InterPro" id="IPR044043">
    <property type="entry name" value="VanA_C_cat"/>
</dbReference>
<name>A0A858JR74_9PROT</name>
<dbReference type="AlphaFoldDB" id="A0A858JR74"/>
<dbReference type="EMBL" id="CP050139">
    <property type="protein sequence ID" value="QIP36678.1"/>
    <property type="molecule type" value="Genomic_DNA"/>
</dbReference>
<evidence type="ECO:0000256" key="5">
    <source>
        <dbReference type="ARBA" id="ARBA00023014"/>
    </source>
</evidence>
<keyword evidence="8" id="KW-1185">Reference proteome</keyword>
<keyword evidence="5" id="KW-0411">Iron-sulfur</keyword>
<dbReference type="GeneID" id="85023581"/>
<protein>
    <submittedName>
        <fullName evidence="7">Aromatic ring-hydroxylating dioxygenase subunit alpha</fullName>
    </submittedName>
</protein>
<organism evidence="7 8">
    <name type="scientific">Komagataeibacter rhaeticus</name>
    <dbReference type="NCBI Taxonomy" id="215221"/>
    <lineage>
        <taxon>Bacteria</taxon>
        <taxon>Pseudomonadati</taxon>
        <taxon>Pseudomonadota</taxon>
        <taxon>Alphaproteobacteria</taxon>
        <taxon>Acetobacterales</taxon>
        <taxon>Acetobacteraceae</taxon>
        <taxon>Komagataeibacter</taxon>
    </lineage>
</organism>
<keyword evidence="4" id="KW-0408">Iron</keyword>
<dbReference type="InterPro" id="IPR036922">
    <property type="entry name" value="Rieske_2Fe-2S_sf"/>
</dbReference>
<keyword evidence="1" id="KW-0001">2Fe-2S</keyword>
<dbReference type="GO" id="GO:0051213">
    <property type="term" value="F:dioxygenase activity"/>
    <property type="evidence" value="ECO:0007669"/>
    <property type="project" value="UniProtKB-KW"/>
</dbReference>
<dbReference type="CDD" id="cd03469">
    <property type="entry name" value="Rieske_RO_Alpha_N"/>
    <property type="match status" value="1"/>
</dbReference>
<accession>A0A858JR74</accession>
<evidence type="ECO:0000256" key="1">
    <source>
        <dbReference type="ARBA" id="ARBA00022714"/>
    </source>
</evidence>
<dbReference type="RefSeq" id="WP_007398604.1">
    <property type="nucleotide sequence ID" value="NZ_CALMTF010000128.1"/>
</dbReference>
<reference evidence="7 8" key="1">
    <citation type="submission" date="2020-03" db="EMBL/GenBank/DDBJ databases">
        <title>Isolation of cellulose-producing strains, genome characterization and application of the synthesized cellulose films as an economical and sustainable material for piezoelectric sensor construction.</title>
        <authorList>
            <person name="Mangayil R.K."/>
        </authorList>
    </citation>
    <scope>NUCLEOTIDE SEQUENCE [LARGE SCALE GENOMIC DNA]</scope>
    <source>
        <strain evidence="7 8">ENS 9a1a</strain>
    </source>
</reference>
<feature type="domain" description="Rieske" evidence="6">
    <location>
        <begin position="15"/>
        <end position="117"/>
    </location>
</feature>
<dbReference type="Gene3D" id="3.90.380.10">
    <property type="entry name" value="Naphthalene 1,2-dioxygenase Alpha Subunit, Chain A, domain 1"/>
    <property type="match status" value="1"/>
</dbReference>
<proteinExistence type="predicted"/>
<dbReference type="InterPro" id="IPR017941">
    <property type="entry name" value="Rieske_2Fe-2S"/>
</dbReference>
<dbReference type="PANTHER" id="PTHR21266">
    <property type="entry name" value="IRON-SULFUR DOMAIN CONTAINING PROTEIN"/>
    <property type="match status" value="1"/>
</dbReference>
<gene>
    <name evidence="7" type="ORF">GWK63_15550</name>
</gene>
<dbReference type="Pfam" id="PF19112">
    <property type="entry name" value="VanA_C"/>
    <property type="match status" value="1"/>
</dbReference>